<evidence type="ECO:0000313" key="3">
    <source>
        <dbReference type="Proteomes" id="UP001374893"/>
    </source>
</evidence>
<dbReference type="RefSeq" id="WP_338687334.1">
    <property type="nucleotide sequence ID" value="NZ_AP024702.1"/>
</dbReference>
<name>A0ABN6HI48_9BACT</name>
<sequence length="114" mass="11811">MFVFISQALHVFAAFGVFAAIGAVCLAGSDTHRKAAAILHGVSLLVLLLFGLHLLFSQKLVGTGGWWHAKIVIWLVLGAAPAIARRKALPGGALLGICLVLGAIAAFLGLAKPF</sequence>
<organism evidence="2 3">
    <name type="scientific">Haloferula helveola</name>
    <dbReference type="NCBI Taxonomy" id="490095"/>
    <lineage>
        <taxon>Bacteria</taxon>
        <taxon>Pseudomonadati</taxon>
        <taxon>Verrucomicrobiota</taxon>
        <taxon>Verrucomicrobiia</taxon>
        <taxon>Verrucomicrobiales</taxon>
        <taxon>Verrucomicrobiaceae</taxon>
        <taxon>Haloferula</taxon>
    </lineage>
</organism>
<dbReference type="EMBL" id="AP024702">
    <property type="protein sequence ID" value="BCX50330.1"/>
    <property type="molecule type" value="Genomic_DNA"/>
</dbReference>
<reference evidence="2 3" key="1">
    <citation type="submission" date="2021-06" db="EMBL/GenBank/DDBJ databases">
        <title>Complete genome of Haloferula helveola possessing various polysaccharide degrading enzymes.</title>
        <authorList>
            <person name="Takami H."/>
            <person name="Huang C."/>
            <person name="Hamasaki K."/>
        </authorList>
    </citation>
    <scope>NUCLEOTIDE SEQUENCE [LARGE SCALE GENOMIC DNA]</scope>
    <source>
        <strain evidence="2 3">CN-1</strain>
    </source>
</reference>
<feature type="transmembrane region" description="Helical" evidence="1">
    <location>
        <begin position="6"/>
        <end position="28"/>
    </location>
</feature>
<accession>A0ABN6HI48</accession>
<dbReference type="Proteomes" id="UP001374893">
    <property type="component" value="Chromosome"/>
</dbReference>
<evidence type="ECO:0000313" key="2">
    <source>
        <dbReference type="EMBL" id="BCX50330.1"/>
    </source>
</evidence>
<gene>
    <name evidence="2" type="ORF">HAHE_42380</name>
</gene>
<evidence type="ECO:0000256" key="1">
    <source>
        <dbReference type="SAM" id="Phobius"/>
    </source>
</evidence>
<proteinExistence type="predicted"/>
<feature type="transmembrane region" description="Helical" evidence="1">
    <location>
        <begin position="67"/>
        <end position="84"/>
    </location>
</feature>
<keyword evidence="3" id="KW-1185">Reference proteome</keyword>
<keyword evidence="1" id="KW-0472">Membrane</keyword>
<keyword evidence="1" id="KW-0812">Transmembrane</keyword>
<feature type="transmembrane region" description="Helical" evidence="1">
    <location>
        <begin position="35"/>
        <end position="55"/>
    </location>
</feature>
<keyword evidence="1" id="KW-1133">Transmembrane helix</keyword>
<feature type="transmembrane region" description="Helical" evidence="1">
    <location>
        <begin position="91"/>
        <end position="111"/>
    </location>
</feature>
<protein>
    <recommendedName>
        <fullName evidence="4">DUF4405 domain-containing protein</fullName>
    </recommendedName>
</protein>
<evidence type="ECO:0008006" key="4">
    <source>
        <dbReference type="Google" id="ProtNLM"/>
    </source>
</evidence>